<dbReference type="SUPFAM" id="SSF54236">
    <property type="entry name" value="Ubiquitin-like"/>
    <property type="match status" value="1"/>
</dbReference>
<evidence type="ECO:0000256" key="10">
    <source>
        <dbReference type="SAM" id="MobiDB-lite"/>
    </source>
</evidence>
<dbReference type="Pfam" id="PF00789">
    <property type="entry name" value="UBX"/>
    <property type="match status" value="1"/>
</dbReference>
<accession>A0AAU9IYC3</accession>
<dbReference type="Gene3D" id="3.10.20.90">
    <property type="entry name" value="Phosphatidylinositol 3-kinase Catalytic Subunit, Chain A, domain 1"/>
    <property type="match status" value="1"/>
</dbReference>
<sequence>MEKEGEWIPGISRNVNNKDILDLLDDKTTNKIVQNFKKALPPGGLPASKPITIQNQQNYTGKRSSNPPHPQAKPKASDTDLLSQMAQKLSKVEKLSELQRKEIKEKSTIISGLQNEIETLKITSSPEYVDAYTKLQQENDRLRSQISEMEHFLSDYGLKWVGGQKEGNFDINSLKQDIGSNEPVYRYNLPREIDVIVLERRIQELNMIAEKDAARWVAEGAVHRFKAPESISIAFYKNGLILQGFQFKPYSSNEAQSILSDILDGYFPYDLKRKYPDGIPLRLVDKTEEMYKAGSSNIFGANDPGNGLLSKDQFLDQLPENVIRNGNIVPIREDISKMFDKGKAGTIEVKTHIDNYLQTPEGANNKEAAKTITTLRIKTETGMRNLIIKLWFSDTLQTLKRYIDENREGKGRYELRSTFPARVFDLSDGKTLQELELIPNFALAMRLIS</sequence>
<feature type="domain" description="SEP" evidence="12">
    <location>
        <begin position="228"/>
        <end position="292"/>
    </location>
</feature>
<comment type="subcellular location">
    <subcellularLocation>
        <location evidence="1">Cytoplasm</location>
        <location evidence="1">Cytoskeleton</location>
    </subcellularLocation>
</comment>
<evidence type="ECO:0000256" key="6">
    <source>
        <dbReference type="ARBA" id="ARBA00062345"/>
    </source>
</evidence>
<evidence type="ECO:0000313" key="14">
    <source>
        <dbReference type="Proteomes" id="UP001162131"/>
    </source>
</evidence>
<dbReference type="EMBL" id="CAJZBQ010000020">
    <property type="protein sequence ID" value="CAG9318495.1"/>
    <property type="molecule type" value="Genomic_DNA"/>
</dbReference>
<reference evidence="13" key="1">
    <citation type="submission" date="2021-09" db="EMBL/GenBank/DDBJ databases">
        <authorList>
            <consortium name="AG Swart"/>
            <person name="Singh M."/>
            <person name="Singh A."/>
            <person name="Seah K."/>
            <person name="Emmerich C."/>
        </authorList>
    </citation>
    <scope>NUCLEOTIDE SEQUENCE</scope>
    <source>
        <strain evidence="13">ATCC30299</strain>
    </source>
</reference>
<dbReference type="SUPFAM" id="SSF102848">
    <property type="entry name" value="NSFL1 (p97 ATPase) cofactor p47, SEP domain"/>
    <property type="match status" value="1"/>
</dbReference>
<feature type="domain" description="UBX" evidence="11">
    <location>
        <begin position="368"/>
        <end position="445"/>
    </location>
</feature>
<comment type="function">
    <text evidence="5">May be involved in the reorganization of actin cytoskeleton mediated by RND1, RND2 and RND3. Promotes RHOA activation mediated by GNA12 and GNA13.</text>
</comment>
<protein>
    <recommendedName>
        <fullName evidence="7">UBX domain-containing protein 11</fullName>
    </recommendedName>
    <alternativeName>
        <fullName evidence="9">Socius</fullName>
    </alternativeName>
    <alternativeName>
        <fullName evidence="8">UBX domain-containing protein 5</fullName>
    </alternativeName>
</protein>
<comment type="subunit">
    <text evidence="6">Interacts with GNA12, GNA13, RND1, RND2 and RND3.</text>
</comment>
<evidence type="ECO:0000256" key="3">
    <source>
        <dbReference type="ARBA" id="ARBA00023054"/>
    </source>
</evidence>
<dbReference type="PROSITE" id="PS50033">
    <property type="entry name" value="UBX"/>
    <property type="match status" value="1"/>
</dbReference>
<dbReference type="InterPro" id="IPR036241">
    <property type="entry name" value="NSFL1C_SEP_dom_sf"/>
</dbReference>
<evidence type="ECO:0000256" key="1">
    <source>
        <dbReference type="ARBA" id="ARBA00004245"/>
    </source>
</evidence>
<evidence type="ECO:0000313" key="13">
    <source>
        <dbReference type="EMBL" id="CAG9318495.1"/>
    </source>
</evidence>
<feature type="region of interest" description="Disordered" evidence="10">
    <location>
        <begin position="58"/>
        <end position="78"/>
    </location>
</feature>
<dbReference type="SMART" id="SM00166">
    <property type="entry name" value="UBX"/>
    <property type="match status" value="1"/>
</dbReference>
<keyword evidence="14" id="KW-1185">Reference proteome</keyword>
<dbReference type="Proteomes" id="UP001162131">
    <property type="component" value="Unassembled WGS sequence"/>
</dbReference>
<dbReference type="PANTHER" id="PTHR23333:SF4">
    <property type="entry name" value="UBX DOMAIN-CONTAINING PROTEIN 11"/>
    <property type="match status" value="1"/>
</dbReference>
<evidence type="ECO:0000256" key="2">
    <source>
        <dbReference type="ARBA" id="ARBA00022490"/>
    </source>
</evidence>
<evidence type="ECO:0000256" key="7">
    <source>
        <dbReference type="ARBA" id="ARBA00073759"/>
    </source>
</evidence>
<comment type="caution">
    <text evidence="13">The sequence shown here is derived from an EMBL/GenBank/DDBJ whole genome shotgun (WGS) entry which is preliminary data.</text>
</comment>
<dbReference type="FunFam" id="3.30.420.210:FF:000003">
    <property type="entry name" value="UBX domain protein 11"/>
    <property type="match status" value="1"/>
</dbReference>
<name>A0AAU9IYC3_9CILI</name>
<dbReference type="Pfam" id="PF08059">
    <property type="entry name" value="SEP"/>
    <property type="match status" value="1"/>
</dbReference>
<dbReference type="AlphaFoldDB" id="A0AAU9IYC3"/>
<keyword evidence="3" id="KW-0175">Coiled coil</keyword>
<dbReference type="GO" id="GO:0043130">
    <property type="term" value="F:ubiquitin binding"/>
    <property type="evidence" value="ECO:0007669"/>
    <property type="project" value="TreeGrafter"/>
</dbReference>
<evidence type="ECO:0000256" key="8">
    <source>
        <dbReference type="ARBA" id="ARBA00075811"/>
    </source>
</evidence>
<evidence type="ECO:0000256" key="4">
    <source>
        <dbReference type="ARBA" id="ARBA00023212"/>
    </source>
</evidence>
<keyword evidence="2" id="KW-0963">Cytoplasm</keyword>
<dbReference type="Gene3D" id="3.30.420.210">
    <property type="entry name" value="SEP domain"/>
    <property type="match status" value="1"/>
</dbReference>
<proteinExistence type="predicted"/>
<evidence type="ECO:0000259" key="11">
    <source>
        <dbReference type="PROSITE" id="PS50033"/>
    </source>
</evidence>
<dbReference type="GO" id="GO:0005856">
    <property type="term" value="C:cytoskeleton"/>
    <property type="evidence" value="ECO:0007669"/>
    <property type="project" value="UniProtKB-SubCell"/>
</dbReference>
<evidence type="ECO:0000256" key="9">
    <source>
        <dbReference type="ARBA" id="ARBA00081109"/>
    </source>
</evidence>
<dbReference type="PROSITE" id="PS51399">
    <property type="entry name" value="SEP"/>
    <property type="match status" value="1"/>
</dbReference>
<dbReference type="InterPro" id="IPR001012">
    <property type="entry name" value="UBX_dom"/>
</dbReference>
<dbReference type="InterPro" id="IPR012989">
    <property type="entry name" value="SEP_domain"/>
</dbReference>
<evidence type="ECO:0000256" key="5">
    <source>
        <dbReference type="ARBA" id="ARBA00059434"/>
    </source>
</evidence>
<keyword evidence="4" id="KW-0206">Cytoskeleton</keyword>
<gene>
    <name evidence="13" type="ORF">BSTOLATCC_MIC20968</name>
</gene>
<organism evidence="13 14">
    <name type="scientific">Blepharisma stoltei</name>
    <dbReference type="NCBI Taxonomy" id="1481888"/>
    <lineage>
        <taxon>Eukaryota</taxon>
        <taxon>Sar</taxon>
        <taxon>Alveolata</taxon>
        <taxon>Ciliophora</taxon>
        <taxon>Postciliodesmatophora</taxon>
        <taxon>Heterotrichea</taxon>
        <taxon>Heterotrichida</taxon>
        <taxon>Blepharismidae</taxon>
        <taxon>Blepharisma</taxon>
    </lineage>
</organism>
<dbReference type="GO" id="GO:0043161">
    <property type="term" value="P:proteasome-mediated ubiquitin-dependent protein catabolic process"/>
    <property type="evidence" value="ECO:0007669"/>
    <property type="project" value="TreeGrafter"/>
</dbReference>
<evidence type="ECO:0000259" key="12">
    <source>
        <dbReference type="PROSITE" id="PS51399"/>
    </source>
</evidence>
<dbReference type="InterPro" id="IPR029071">
    <property type="entry name" value="Ubiquitin-like_domsf"/>
</dbReference>
<dbReference type="PANTHER" id="PTHR23333">
    <property type="entry name" value="UBX DOMAIN CONTAINING PROTEIN"/>
    <property type="match status" value="1"/>
</dbReference>